<keyword evidence="1" id="KW-0472">Membrane</keyword>
<feature type="transmembrane region" description="Helical" evidence="1">
    <location>
        <begin position="123"/>
        <end position="143"/>
    </location>
</feature>
<evidence type="ECO:0000313" key="3">
    <source>
        <dbReference type="Proteomes" id="UP001152422"/>
    </source>
</evidence>
<feature type="transmembrane region" description="Helical" evidence="1">
    <location>
        <begin position="149"/>
        <end position="169"/>
    </location>
</feature>
<feature type="transmembrane region" description="Helical" evidence="1">
    <location>
        <begin position="12"/>
        <end position="29"/>
    </location>
</feature>
<feature type="transmembrane region" description="Helical" evidence="1">
    <location>
        <begin position="35"/>
        <end position="54"/>
    </location>
</feature>
<comment type="caution">
    <text evidence="2">The sequence shown here is derived from an EMBL/GenBank/DDBJ whole genome shotgun (WGS) entry which is preliminary data.</text>
</comment>
<dbReference type="GO" id="GO:0005886">
    <property type="term" value="C:plasma membrane"/>
    <property type="evidence" value="ECO:0007669"/>
    <property type="project" value="TreeGrafter"/>
</dbReference>
<keyword evidence="1" id="KW-0812">Transmembrane</keyword>
<evidence type="ECO:0000256" key="1">
    <source>
        <dbReference type="SAM" id="Phobius"/>
    </source>
</evidence>
<dbReference type="PANTHER" id="PTHR34989:SF1">
    <property type="entry name" value="PROTEIN HDED"/>
    <property type="match status" value="1"/>
</dbReference>
<sequence>MQERSRIKWSSLVIGVIFLIIGVFILSFPEENLFAITWLIGLLFIINGFLEIFVRRVMKKTDKNASTIVLVLGVINIILGLLILFNIVTSTTFIVYLFAIWFIINALFNMFTVTPLEKSNKGFHIVSVILNIITVVFGIILLFNPLMAAILVAIFMSSVFFIIGITYIIKALS</sequence>
<dbReference type="AlphaFoldDB" id="A0A9X4L125"/>
<evidence type="ECO:0000313" key="2">
    <source>
        <dbReference type="EMBL" id="MDG0844911.1"/>
    </source>
</evidence>
<dbReference type="EMBL" id="JAMBQA010000001">
    <property type="protein sequence ID" value="MDG0844911.1"/>
    <property type="molecule type" value="Genomic_DNA"/>
</dbReference>
<reference evidence="2" key="1">
    <citation type="submission" date="2022-05" db="EMBL/GenBank/DDBJ databases">
        <title>Comparative genomics of Staphylococcus equorum isolates.</title>
        <authorList>
            <person name="Luelf R.H."/>
        </authorList>
    </citation>
    <scope>NUCLEOTIDE SEQUENCE</scope>
    <source>
        <strain evidence="2">TMW 2.2497</strain>
    </source>
</reference>
<protein>
    <submittedName>
        <fullName evidence="2">DUF308 domain-containing protein</fullName>
    </submittedName>
</protein>
<dbReference type="InterPro" id="IPR052712">
    <property type="entry name" value="Acid_resist_chaperone_HdeD"/>
</dbReference>
<feature type="transmembrane region" description="Helical" evidence="1">
    <location>
        <begin position="93"/>
        <end position="111"/>
    </location>
</feature>
<dbReference type="Proteomes" id="UP001152422">
    <property type="component" value="Unassembled WGS sequence"/>
</dbReference>
<gene>
    <name evidence="2" type="ORF">M4L89_01465</name>
</gene>
<name>A0A9X4L125_9STAP</name>
<keyword evidence="1" id="KW-1133">Transmembrane helix</keyword>
<dbReference type="PANTHER" id="PTHR34989">
    <property type="entry name" value="PROTEIN HDED"/>
    <property type="match status" value="1"/>
</dbReference>
<feature type="transmembrane region" description="Helical" evidence="1">
    <location>
        <begin position="66"/>
        <end position="87"/>
    </location>
</feature>
<keyword evidence="3" id="KW-1185">Reference proteome</keyword>
<proteinExistence type="predicted"/>
<dbReference type="InterPro" id="IPR005325">
    <property type="entry name" value="DUF308_memb"/>
</dbReference>
<accession>A0A9X4L125</accession>
<organism evidence="2 3">
    <name type="scientific">Staphylococcus equorum</name>
    <dbReference type="NCBI Taxonomy" id="246432"/>
    <lineage>
        <taxon>Bacteria</taxon>
        <taxon>Bacillati</taxon>
        <taxon>Bacillota</taxon>
        <taxon>Bacilli</taxon>
        <taxon>Bacillales</taxon>
        <taxon>Staphylococcaceae</taxon>
        <taxon>Staphylococcus</taxon>
    </lineage>
</organism>
<dbReference type="RefSeq" id="WP_002507658.1">
    <property type="nucleotide sequence ID" value="NZ_CP065710.1"/>
</dbReference>
<dbReference type="Pfam" id="PF03729">
    <property type="entry name" value="DUF308"/>
    <property type="match status" value="2"/>
</dbReference>